<keyword evidence="6 10" id="KW-0406">Ion transport</keyword>
<keyword evidence="9 10" id="KW-0066">ATP synthesis</keyword>
<dbReference type="GO" id="GO:0042777">
    <property type="term" value="P:proton motive force-driven plasma membrane ATP synthesis"/>
    <property type="evidence" value="ECO:0007669"/>
    <property type="project" value="UniProtKB-UniRule"/>
</dbReference>
<comment type="subcellular location">
    <subcellularLocation>
        <location evidence="10">Cell membrane</location>
        <topology evidence="10">Peripheral membrane protein</topology>
    </subcellularLocation>
    <subcellularLocation>
        <location evidence="2">Membrane</location>
        <topology evidence="2">Peripheral membrane protein</topology>
    </subcellularLocation>
</comment>
<evidence type="ECO:0000256" key="10">
    <source>
        <dbReference type="HAMAP-Rule" id="MF_00815"/>
    </source>
</evidence>
<evidence type="ECO:0000256" key="6">
    <source>
        <dbReference type="ARBA" id="ARBA00023065"/>
    </source>
</evidence>
<dbReference type="PANTHER" id="PTHR11693">
    <property type="entry name" value="ATP SYNTHASE GAMMA CHAIN"/>
    <property type="match status" value="1"/>
</dbReference>
<protein>
    <recommendedName>
        <fullName evidence="10">ATP synthase gamma chain</fullName>
    </recommendedName>
    <alternativeName>
        <fullName evidence="10">ATP synthase F1 sector gamma subunit</fullName>
    </alternativeName>
    <alternativeName>
        <fullName evidence="10">F-ATPase gamma subunit</fullName>
    </alternativeName>
</protein>
<dbReference type="HAMAP" id="MF_00815">
    <property type="entry name" value="ATP_synth_gamma_bact"/>
    <property type="match status" value="1"/>
</dbReference>
<keyword evidence="5 10" id="KW-0375">Hydrogen ion transport</keyword>
<dbReference type="GO" id="GO:0005886">
    <property type="term" value="C:plasma membrane"/>
    <property type="evidence" value="ECO:0007669"/>
    <property type="project" value="UniProtKB-SubCell"/>
</dbReference>
<keyword evidence="4 10" id="KW-0813">Transport</keyword>
<comment type="subunit">
    <text evidence="10">F-type ATPases have 2 components, CF(1) - the catalytic core - and CF(0) - the membrane proton channel. CF(1) has five subunits: alpha(3), beta(3), gamma(1), delta(1), epsilon(1). CF(0) has three main subunits: a, b and c.</text>
</comment>
<dbReference type="EMBL" id="HG937516">
    <property type="protein sequence ID" value="CDN40693.1"/>
    <property type="molecule type" value="Genomic_DNA"/>
</dbReference>
<evidence type="ECO:0000256" key="8">
    <source>
        <dbReference type="ARBA" id="ARBA00023196"/>
    </source>
</evidence>
<evidence type="ECO:0000256" key="9">
    <source>
        <dbReference type="ARBA" id="ARBA00023310"/>
    </source>
</evidence>
<dbReference type="Gene3D" id="1.10.287.80">
    <property type="entry name" value="ATP synthase, gamma subunit, helix hairpin domain"/>
    <property type="match status" value="1"/>
</dbReference>
<evidence type="ECO:0000313" key="12">
    <source>
        <dbReference type="Proteomes" id="UP000261764"/>
    </source>
</evidence>
<dbReference type="CDD" id="cd12151">
    <property type="entry name" value="F1-ATPase_gamma"/>
    <property type="match status" value="1"/>
</dbReference>
<dbReference type="GO" id="GO:0045259">
    <property type="term" value="C:proton-transporting ATP synthase complex"/>
    <property type="evidence" value="ECO:0007669"/>
    <property type="project" value="UniProtKB-KW"/>
</dbReference>
<comment type="similarity">
    <text evidence="3 10">Belongs to the ATPase gamma chain family.</text>
</comment>
<sequence>MLSTQELRRKMDSIAVTAKITKAMRMVAAAKLRKFRRMLSDINEFCHEFYQVVGEIVSSIKTSSQKKVDANGPTLFVVTNSSFGLCGPYNINLNKLLYAQYQPQDKIMVLGKKGISYWKTKGLQDALIAPKDLQDQDISFGISLNIGKKILEGYYQGSYNKVVIVYSHFVNTLVQQAKAIQILPIDHELFVDDAKTTNKQLLNNFEFEPDIAEILQALIPQFLQVVLYGSLVESKVSEYASRQNAMETATKNATELFNDYLLSFNRLRQANITQEITEIIAGIEQ</sequence>
<dbReference type="GO" id="GO:0005524">
    <property type="term" value="F:ATP binding"/>
    <property type="evidence" value="ECO:0007669"/>
    <property type="project" value="UniProtKB-UniRule"/>
</dbReference>
<accession>A0A292IJ31</accession>
<dbReference type="Pfam" id="PF00231">
    <property type="entry name" value="ATP-synt"/>
    <property type="match status" value="1"/>
</dbReference>
<keyword evidence="10" id="KW-1003">Cell membrane</keyword>
<evidence type="ECO:0000256" key="4">
    <source>
        <dbReference type="ARBA" id="ARBA00022448"/>
    </source>
</evidence>
<proteinExistence type="inferred from homology"/>
<dbReference type="InterPro" id="IPR000131">
    <property type="entry name" value="ATP_synth_F1_gsu"/>
</dbReference>
<dbReference type="InterPro" id="IPR035968">
    <property type="entry name" value="ATP_synth_F1_ATPase_gsu"/>
</dbReference>
<dbReference type="SUPFAM" id="SSF52943">
    <property type="entry name" value="ATP synthase (F1-ATPase), gamma subunit"/>
    <property type="match status" value="1"/>
</dbReference>
<evidence type="ECO:0000256" key="1">
    <source>
        <dbReference type="ARBA" id="ARBA00003456"/>
    </source>
</evidence>
<evidence type="ECO:0000256" key="2">
    <source>
        <dbReference type="ARBA" id="ARBA00004170"/>
    </source>
</evidence>
<dbReference type="Gene3D" id="3.40.1380.10">
    <property type="match status" value="1"/>
</dbReference>
<dbReference type="Proteomes" id="UP000261764">
    <property type="component" value="Chromosome I"/>
</dbReference>
<dbReference type="RefSeq" id="WP_343251324.1">
    <property type="nucleotide sequence ID" value="NZ_HG937516.1"/>
</dbReference>
<dbReference type="KEGG" id="mamp:MAMA39_05760"/>
<evidence type="ECO:0000313" key="11">
    <source>
        <dbReference type="EMBL" id="CDN40693.1"/>
    </source>
</evidence>
<dbReference type="AlphaFoldDB" id="A0A292IJ31"/>
<keyword evidence="12" id="KW-1185">Reference proteome</keyword>
<dbReference type="PANTHER" id="PTHR11693:SF22">
    <property type="entry name" value="ATP SYNTHASE SUBUNIT GAMMA, MITOCHONDRIAL"/>
    <property type="match status" value="1"/>
</dbReference>
<comment type="function">
    <text evidence="1 10">Produces ATP from ADP in the presence of a proton gradient across the membrane. The gamma chain is believed to be important in regulating ATPase activity and the flow of protons through the CF(0) complex.</text>
</comment>
<keyword evidence="8 10" id="KW-0139">CF(1)</keyword>
<keyword evidence="7 10" id="KW-0472">Membrane</keyword>
<gene>
    <name evidence="10" type="primary">atpG</name>
    <name evidence="11" type="ORF">MAMA39_05760</name>
</gene>
<dbReference type="PRINTS" id="PR00126">
    <property type="entry name" value="ATPASEGAMMA"/>
</dbReference>
<name>A0A292IJ31_9MOLU</name>
<reference evidence="11 12" key="1">
    <citation type="journal article" date="2015" name="Clin. Infect. Dis.">
        <title>Genomic Investigations unmask Mycoplasma amphoriforme, a new respiratory pathogen.</title>
        <authorList>
            <person name="Gillespie S.H."/>
            <person name="Ling C.L."/>
            <person name="Oravcova K."/>
            <person name="Pinheiro M."/>
            <person name="Wells L."/>
            <person name="Bryant J.M."/>
            <person name="McHugh T.D."/>
            <person name="Bebear C."/>
            <person name="Webster D."/>
            <person name="Harris S.R."/>
            <person name="Seth-Smith H.M."/>
            <person name="Thomson N.R."/>
        </authorList>
    </citation>
    <scope>NUCLEOTIDE SEQUENCE [LARGE SCALE GENOMIC DNA]</scope>
    <source>
        <strain evidence="11 12">A39</strain>
    </source>
</reference>
<evidence type="ECO:0000256" key="5">
    <source>
        <dbReference type="ARBA" id="ARBA00022781"/>
    </source>
</evidence>
<dbReference type="NCBIfam" id="TIGR01146">
    <property type="entry name" value="ATPsyn_F1gamma"/>
    <property type="match status" value="1"/>
</dbReference>
<evidence type="ECO:0000256" key="3">
    <source>
        <dbReference type="ARBA" id="ARBA00007681"/>
    </source>
</evidence>
<evidence type="ECO:0000256" key="7">
    <source>
        <dbReference type="ARBA" id="ARBA00023136"/>
    </source>
</evidence>
<dbReference type="GO" id="GO:0046933">
    <property type="term" value="F:proton-transporting ATP synthase activity, rotational mechanism"/>
    <property type="evidence" value="ECO:0007669"/>
    <property type="project" value="UniProtKB-UniRule"/>
</dbReference>
<organism evidence="11 12">
    <name type="scientific">Mycoplasma amphoriforme A39</name>
    <dbReference type="NCBI Taxonomy" id="572419"/>
    <lineage>
        <taxon>Bacteria</taxon>
        <taxon>Bacillati</taxon>
        <taxon>Mycoplasmatota</taxon>
        <taxon>Mollicutes</taxon>
        <taxon>Mycoplasmataceae</taxon>
        <taxon>Mycoplasma</taxon>
    </lineage>
</organism>